<dbReference type="PANTHER" id="PTHR10151:SF120">
    <property type="entry name" value="BIS(5'-ADENOSYL)-TRIPHOSPHATASE"/>
    <property type="match status" value="1"/>
</dbReference>
<dbReference type="GeneID" id="8384535"/>
<dbReference type="RefSeq" id="WP_015789978.1">
    <property type="nucleotide sequence ID" value="NC_013158.1"/>
</dbReference>
<dbReference type="STRING" id="519442.Huta_2241"/>
<proteinExistence type="predicted"/>
<dbReference type="EMBL" id="CP001687">
    <property type="protein sequence ID" value="ACV12408.1"/>
    <property type="molecule type" value="Genomic_DNA"/>
</dbReference>
<dbReference type="GO" id="GO:0016787">
    <property type="term" value="F:hydrolase activity"/>
    <property type="evidence" value="ECO:0007669"/>
    <property type="project" value="UniProtKB-ARBA"/>
</dbReference>
<dbReference type="InterPro" id="IPR017850">
    <property type="entry name" value="Alkaline_phosphatase_core_sf"/>
</dbReference>
<evidence type="ECO:0000313" key="1">
    <source>
        <dbReference type="EMBL" id="ACV12408.1"/>
    </source>
</evidence>
<dbReference type="Pfam" id="PF01663">
    <property type="entry name" value="Phosphodiest"/>
    <property type="match status" value="1"/>
</dbReference>
<keyword evidence="2" id="KW-1185">Reference proteome</keyword>
<accession>C7NUZ6</accession>
<dbReference type="KEGG" id="hut:Huta_2241"/>
<reference evidence="1 2" key="1">
    <citation type="journal article" date="2009" name="Stand. Genomic Sci.">
        <title>Complete genome sequence of Halorhabdus utahensis type strain (AX-2).</title>
        <authorList>
            <person name="Anderson I."/>
            <person name="Tindall B.J."/>
            <person name="Pomrenke H."/>
            <person name="Goker M."/>
            <person name="Lapidus A."/>
            <person name="Nolan M."/>
            <person name="Copeland A."/>
            <person name="Glavina Del Rio T."/>
            <person name="Chen F."/>
            <person name="Tice H."/>
            <person name="Cheng J.F."/>
            <person name="Lucas S."/>
            <person name="Chertkov O."/>
            <person name="Bruce D."/>
            <person name="Brettin T."/>
            <person name="Detter J.C."/>
            <person name="Han C."/>
            <person name="Goodwin L."/>
            <person name="Land M."/>
            <person name="Hauser L."/>
            <person name="Chang Y.J."/>
            <person name="Jeffries C.D."/>
            <person name="Pitluck S."/>
            <person name="Pati A."/>
            <person name="Mavromatis K."/>
            <person name="Ivanova N."/>
            <person name="Ovchinnikova G."/>
            <person name="Chen A."/>
            <person name="Palaniappan K."/>
            <person name="Chain P."/>
            <person name="Rohde M."/>
            <person name="Bristow J."/>
            <person name="Eisen J.A."/>
            <person name="Markowitz V."/>
            <person name="Hugenholtz P."/>
            <person name="Kyrpides N.C."/>
            <person name="Klenk H.P."/>
        </authorList>
    </citation>
    <scope>NUCLEOTIDE SEQUENCE [LARGE SCALE GENOMIC DNA]</scope>
    <source>
        <strain evidence="2">DSM 12940 / JCM 11049 / AX-2</strain>
    </source>
</reference>
<dbReference type="Proteomes" id="UP000002071">
    <property type="component" value="Chromosome"/>
</dbReference>
<sequence length="517" mass="56724">MTGTRTVVVGLDGASWRLLDPWIDAGDLPNLAALRDSGSWAETESCLPPVTFPNWKCYSSGKDPGGFGVFWFEHVDLDEGTITVADGSDYHTAELWDYLAADGRSTGVVNMPTMYPPRGIDGASIVAGGPDAVEGEYRSISGGYTHPPELESEIESRFDYQVHPDPLLSSNDERGAEVEAILDVLEMRFEVALWLLEERDRDFVHVTLFYLNVLHHFFWDAEPTHRAWQLVDEYLGRLADIDDLNVVLMSDHGSAPTTTEFYVNEWLAEHGYQARTATVDDTLRRIGLDRETALGVAKRLGIVDVLATVVPERLQALVPQQAGLKRDRKLEAIELDRTKAVASGQGPIYLNPAFDDASVRESLMADLRAVEDSEGPLFDGVYRGEDVYSGPYVEDAPEIVLDMRPGVHVNDGVGGGEITAGPDRWAAENTRHGIFLANGPDFTASGQLDRISILDMAPTLLVAAGCDVPRDMTGDVLPIVAGDPDWGRRDPIRIDEGGRGEAGEEVADRLQQLGYME</sequence>
<dbReference type="SUPFAM" id="SSF53649">
    <property type="entry name" value="Alkaline phosphatase-like"/>
    <property type="match status" value="1"/>
</dbReference>
<dbReference type="PANTHER" id="PTHR10151">
    <property type="entry name" value="ECTONUCLEOTIDE PYROPHOSPHATASE/PHOSPHODIESTERASE"/>
    <property type="match status" value="1"/>
</dbReference>
<organism evidence="1 2">
    <name type="scientific">Halorhabdus utahensis (strain DSM 12940 / JCM 11049 / AX-2)</name>
    <dbReference type="NCBI Taxonomy" id="519442"/>
    <lineage>
        <taxon>Archaea</taxon>
        <taxon>Methanobacteriati</taxon>
        <taxon>Methanobacteriota</taxon>
        <taxon>Stenosarchaea group</taxon>
        <taxon>Halobacteria</taxon>
        <taxon>Halobacteriales</taxon>
        <taxon>Haloarculaceae</taxon>
        <taxon>Halorhabdus</taxon>
    </lineage>
</organism>
<protein>
    <submittedName>
        <fullName evidence="1">Type I phosphodiesterase/nucleotide pyrophosphatase</fullName>
    </submittedName>
</protein>
<gene>
    <name evidence="1" type="ordered locus">Huta_2241</name>
</gene>
<evidence type="ECO:0000313" key="2">
    <source>
        <dbReference type="Proteomes" id="UP000002071"/>
    </source>
</evidence>
<name>C7NUZ6_HALUD</name>
<dbReference type="Gene3D" id="3.40.720.10">
    <property type="entry name" value="Alkaline Phosphatase, subunit A"/>
    <property type="match status" value="2"/>
</dbReference>
<dbReference type="HOGENOM" id="CLU_024306_0_0_2"/>
<dbReference type="AlphaFoldDB" id="C7NUZ6"/>
<dbReference type="InterPro" id="IPR002591">
    <property type="entry name" value="Phosphodiest/P_Trfase"/>
</dbReference>
<dbReference type="OrthoDB" id="198670at2157"/>
<dbReference type="eggNOG" id="arCOG01377">
    <property type="taxonomic scope" value="Archaea"/>
</dbReference>